<dbReference type="InterPro" id="IPR052216">
    <property type="entry name" value="CRISPR_Csm3_endoribonuclease"/>
</dbReference>
<keyword evidence="5" id="KW-1185">Reference proteome</keyword>
<evidence type="ECO:0000313" key="4">
    <source>
        <dbReference type="EMBL" id="GAA0565443.1"/>
    </source>
</evidence>
<protein>
    <recommendedName>
        <fullName evidence="3">CRISPR type III-associated protein domain-containing protein</fullName>
    </recommendedName>
</protein>
<organism evidence="4 5">
    <name type="scientific">Saccharopolyspora erythraea</name>
    <name type="common">Streptomyces erythraeus</name>
    <dbReference type="NCBI Taxonomy" id="1836"/>
    <lineage>
        <taxon>Bacteria</taxon>
        <taxon>Bacillati</taxon>
        <taxon>Actinomycetota</taxon>
        <taxon>Actinomycetes</taxon>
        <taxon>Pseudonocardiales</taxon>
        <taxon>Pseudonocardiaceae</taxon>
        <taxon>Saccharopolyspora</taxon>
    </lineage>
</organism>
<evidence type="ECO:0000256" key="1">
    <source>
        <dbReference type="ARBA" id="ARBA00023118"/>
    </source>
</evidence>
<proteinExistence type="predicted"/>
<gene>
    <name evidence="4" type="ORF">GCM10009533_71410</name>
</gene>
<evidence type="ECO:0000256" key="2">
    <source>
        <dbReference type="ARBA" id="ARBA00093789"/>
    </source>
</evidence>
<dbReference type="Proteomes" id="UP001500729">
    <property type="component" value="Unassembled WGS sequence"/>
</dbReference>
<dbReference type="Pfam" id="PF03787">
    <property type="entry name" value="RAMPs"/>
    <property type="match status" value="1"/>
</dbReference>
<feature type="domain" description="CRISPR type III-associated protein" evidence="3">
    <location>
        <begin position="68"/>
        <end position="121"/>
    </location>
</feature>
<reference evidence="5" key="1">
    <citation type="journal article" date="2019" name="Int. J. Syst. Evol. Microbiol.">
        <title>The Global Catalogue of Microorganisms (GCM) 10K type strain sequencing project: providing services to taxonomists for standard genome sequencing and annotation.</title>
        <authorList>
            <consortium name="The Broad Institute Genomics Platform"/>
            <consortium name="The Broad Institute Genome Sequencing Center for Infectious Disease"/>
            <person name="Wu L."/>
            <person name="Ma J."/>
        </authorList>
    </citation>
    <scope>NUCLEOTIDE SEQUENCE [LARGE SCALE GENOMIC DNA]</scope>
    <source>
        <strain evidence="5">JCM 10303</strain>
    </source>
</reference>
<evidence type="ECO:0000259" key="3">
    <source>
        <dbReference type="Pfam" id="PF03787"/>
    </source>
</evidence>
<dbReference type="InterPro" id="IPR023825">
    <property type="entry name" value="CRISPR-assoc_RAMP_BGP1436"/>
</dbReference>
<evidence type="ECO:0000313" key="5">
    <source>
        <dbReference type="Proteomes" id="UP001500729"/>
    </source>
</evidence>
<comment type="subunit">
    <text evidence="2">Part of the Csm effector complex that includes Cas10, Csm2, Csm3, Csm4 and Csm5.</text>
</comment>
<sequence length="675" mass="74327">MVVYGTAPDLALRFFDGSGALGRHCLSGQFVNPYTFVPLPAVPPERSGPRGHSGEDPELLTGKLSVRIKAVSPLLIRGFNKRKRDDVADGRIPMRPDGTPFIPGSSLKGAVRSLHETLTGSCLRVFDTDFVPSYRESVLPRRQRRMAVVTAPPKDGRPPEIRLCHSGDSRKHRVHQDILRQYKGELVSGQRLNVLSWDKKGSPDKIELSEYGDWVLFLSDSGAREKDKAYRAHIRKLSQDMGVLDDDVWSTFLRVVEETDDRRTAQRERYGDETTADVFFEYAPAKGKAEYLHIGRRYRASPHLVPGQPVWVDVTGLNRISWIGLAMNWRHAKSRTSAGQRATGYEPCAKSTELCPSCRLFGSIDPNERAPEERAVQSAYRGHVRFGDALAQHAVTGEEVTLPPMGAPHPGAGQAYLDNRQVAATAGDPPLREWGSSADGRTPRRLRGRKHYWQAERNGREKAREHHSAEMVTTAHVFPEGTEFRATITFVDIDEAQLGGLLATLSPSTALDAPDLRVHIGGGKPLGFGQCGIEVDLEHSELDRSGSRYGVGGGVRDLEAEADALVESFRSSLNAEVTDLWPLVAKVLNPETVPGDLVWYPPGAEWAKRHSGNPDDVKEFDDGFEFWKRTSGASTSGEAKGVSDSPLVSLPHLTKDASETNQAMDIVVKSGEQDA</sequence>
<comment type="caution">
    <text evidence="4">The sequence shown here is derived from an EMBL/GenBank/DDBJ whole genome shotgun (WGS) entry which is preliminary data.</text>
</comment>
<accession>A0ABP3PIL2</accession>
<name>A0ABP3PIL2_SACER</name>
<dbReference type="EMBL" id="BAAAGS010000119">
    <property type="protein sequence ID" value="GAA0565443.1"/>
    <property type="molecule type" value="Genomic_DNA"/>
</dbReference>
<dbReference type="NCBIfam" id="TIGR03986">
    <property type="entry name" value="TIGR03986 family CRISPR-associated RAMP protein"/>
    <property type="match status" value="1"/>
</dbReference>
<dbReference type="InterPro" id="IPR005537">
    <property type="entry name" value="RAMP_III_fam"/>
</dbReference>
<dbReference type="PANTHER" id="PTHR35579:SF3">
    <property type="entry name" value="CRISPR SYSTEM CMS ENDORIBONUCLEASE CSM3"/>
    <property type="match status" value="1"/>
</dbReference>
<keyword evidence="1" id="KW-0051">Antiviral defense</keyword>
<dbReference type="PANTHER" id="PTHR35579">
    <property type="entry name" value="CRISPR SYSTEM CMS ENDORIBONUCLEASE CSM3"/>
    <property type="match status" value="1"/>
</dbReference>